<name>A0A4R2NBD9_9PAST</name>
<feature type="region of interest" description="Disordered" evidence="1">
    <location>
        <begin position="117"/>
        <end position="150"/>
    </location>
</feature>
<dbReference type="Proteomes" id="UP000295537">
    <property type="component" value="Unassembled WGS sequence"/>
</dbReference>
<evidence type="ECO:0000256" key="1">
    <source>
        <dbReference type="SAM" id="MobiDB-lite"/>
    </source>
</evidence>
<dbReference type="AlphaFoldDB" id="A0A4R2NBD9"/>
<dbReference type="EMBL" id="SLXJ01000002">
    <property type="protein sequence ID" value="TCP18354.1"/>
    <property type="molecule type" value="Genomic_DNA"/>
</dbReference>
<keyword evidence="3" id="KW-1185">Reference proteome</keyword>
<feature type="compositionally biased region" description="Basic and acidic residues" evidence="1">
    <location>
        <begin position="138"/>
        <end position="150"/>
    </location>
</feature>
<organism evidence="2 3">
    <name type="scientific">Nicoletella semolina</name>
    <dbReference type="NCBI Taxonomy" id="271160"/>
    <lineage>
        <taxon>Bacteria</taxon>
        <taxon>Pseudomonadati</taxon>
        <taxon>Pseudomonadota</taxon>
        <taxon>Gammaproteobacteria</taxon>
        <taxon>Pasteurellales</taxon>
        <taxon>Pasteurellaceae</taxon>
        <taxon>Nicoletella</taxon>
    </lineage>
</organism>
<evidence type="ECO:0000313" key="2">
    <source>
        <dbReference type="EMBL" id="TCP18354.1"/>
    </source>
</evidence>
<gene>
    <name evidence="2" type="ORF">EV693_10231</name>
</gene>
<reference evidence="2 3" key="1">
    <citation type="submission" date="2019-03" db="EMBL/GenBank/DDBJ databases">
        <title>Genomic Encyclopedia of Type Strains, Phase IV (KMG-IV): sequencing the most valuable type-strain genomes for metagenomic binning, comparative biology and taxonomic classification.</title>
        <authorList>
            <person name="Goeker M."/>
        </authorList>
    </citation>
    <scope>NUCLEOTIDE SEQUENCE [LARGE SCALE GENOMIC DNA]</scope>
    <source>
        <strain evidence="2 3">DSM 16380</strain>
    </source>
</reference>
<accession>A0A4R2NBD9</accession>
<proteinExistence type="predicted"/>
<evidence type="ECO:0000313" key="3">
    <source>
        <dbReference type="Proteomes" id="UP000295537"/>
    </source>
</evidence>
<protein>
    <submittedName>
        <fullName evidence="2">Uncharacterized protein</fullName>
    </submittedName>
</protein>
<sequence length="150" mass="16120">MVRAKNGDTITLAQPSFVIGYGNGGYLGSINEQTARGKLYTFDKDITIDLNGNELIFRGVTVINEGSLTLKNGTISIMDEGNSVGNIFNDGTLTITGSATERNNGSKLTAAEFINNGTYNRTAPQPPLPQETPVANKAPEELKQREARQV</sequence>
<comment type="caution">
    <text evidence="2">The sequence shown here is derived from an EMBL/GenBank/DDBJ whole genome shotgun (WGS) entry which is preliminary data.</text>
</comment>